<dbReference type="Gramene" id="OB09G17050.1">
    <property type="protein sequence ID" value="OB09G17050.1"/>
    <property type="gene ID" value="OB09G17050"/>
</dbReference>
<sequence length="54" mass="6311">LLRTSSSFLSKSWIGERCKHCEAYITYQSIITSKNKNTFPRKSFLIRALYVRPA</sequence>
<evidence type="ECO:0000313" key="2">
    <source>
        <dbReference type="Proteomes" id="UP000006038"/>
    </source>
</evidence>
<protein>
    <submittedName>
        <fullName evidence="1">Uncharacterized protein</fullName>
    </submittedName>
</protein>
<reference evidence="1" key="2">
    <citation type="submission" date="2013-04" db="UniProtKB">
        <authorList>
            <consortium name="EnsemblPlants"/>
        </authorList>
    </citation>
    <scope>IDENTIFICATION</scope>
</reference>
<accession>J3MXH6</accession>
<evidence type="ECO:0000313" key="1">
    <source>
        <dbReference type="EnsemblPlants" id="OB09G17050.1"/>
    </source>
</evidence>
<keyword evidence="2" id="KW-1185">Reference proteome</keyword>
<dbReference type="AlphaFoldDB" id="J3MXH6"/>
<reference evidence="1" key="1">
    <citation type="journal article" date="2013" name="Nat. Commun.">
        <title>Whole-genome sequencing of Oryza brachyantha reveals mechanisms underlying Oryza genome evolution.</title>
        <authorList>
            <person name="Chen J."/>
            <person name="Huang Q."/>
            <person name="Gao D."/>
            <person name="Wang J."/>
            <person name="Lang Y."/>
            <person name="Liu T."/>
            <person name="Li B."/>
            <person name="Bai Z."/>
            <person name="Luis Goicoechea J."/>
            <person name="Liang C."/>
            <person name="Chen C."/>
            <person name="Zhang W."/>
            <person name="Sun S."/>
            <person name="Liao Y."/>
            <person name="Zhang X."/>
            <person name="Yang L."/>
            <person name="Song C."/>
            <person name="Wang M."/>
            <person name="Shi J."/>
            <person name="Liu G."/>
            <person name="Liu J."/>
            <person name="Zhou H."/>
            <person name="Zhou W."/>
            <person name="Yu Q."/>
            <person name="An N."/>
            <person name="Chen Y."/>
            <person name="Cai Q."/>
            <person name="Wang B."/>
            <person name="Liu B."/>
            <person name="Min J."/>
            <person name="Huang Y."/>
            <person name="Wu H."/>
            <person name="Li Z."/>
            <person name="Zhang Y."/>
            <person name="Yin Y."/>
            <person name="Song W."/>
            <person name="Jiang J."/>
            <person name="Jackson S.A."/>
            <person name="Wing R.A."/>
            <person name="Wang J."/>
            <person name="Chen M."/>
        </authorList>
    </citation>
    <scope>NUCLEOTIDE SEQUENCE [LARGE SCALE GENOMIC DNA]</scope>
    <source>
        <strain evidence="1">cv. IRGC 101232</strain>
    </source>
</reference>
<dbReference type="Proteomes" id="UP000006038">
    <property type="component" value="Chromosome 9"/>
</dbReference>
<dbReference type="EnsemblPlants" id="OB09G17050.1">
    <property type="protein sequence ID" value="OB09G17050.1"/>
    <property type="gene ID" value="OB09G17050"/>
</dbReference>
<organism evidence="1">
    <name type="scientific">Oryza brachyantha</name>
    <name type="common">malo sina</name>
    <dbReference type="NCBI Taxonomy" id="4533"/>
    <lineage>
        <taxon>Eukaryota</taxon>
        <taxon>Viridiplantae</taxon>
        <taxon>Streptophyta</taxon>
        <taxon>Embryophyta</taxon>
        <taxon>Tracheophyta</taxon>
        <taxon>Spermatophyta</taxon>
        <taxon>Magnoliopsida</taxon>
        <taxon>Liliopsida</taxon>
        <taxon>Poales</taxon>
        <taxon>Poaceae</taxon>
        <taxon>BOP clade</taxon>
        <taxon>Oryzoideae</taxon>
        <taxon>Oryzeae</taxon>
        <taxon>Oryzinae</taxon>
        <taxon>Oryza</taxon>
    </lineage>
</organism>
<proteinExistence type="predicted"/>
<dbReference type="HOGENOM" id="CLU_3056663_0_0_1"/>
<name>J3MXH6_ORYBR</name>